<dbReference type="Pfam" id="PF00096">
    <property type="entry name" value="zf-C2H2"/>
    <property type="match status" value="7"/>
</dbReference>
<organism evidence="14 15">
    <name type="scientific">Galendromus occidentalis</name>
    <name type="common">western predatory mite</name>
    <dbReference type="NCBI Taxonomy" id="34638"/>
    <lineage>
        <taxon>Eukaryota</taxon>
        <taxon>Metazoa</taxon>
        <taxon>Ecdysozoa</taxon>
        <taxon>Arthropoda</taxon>
        <taxon>Chelicerata</taxon>
        <taxon>Arachnida</taxon>
        <taxon>Acari</taxon>
        <taxon>Parasitiformes</taxon>
        <taxon>Mesostigmata</taxon>
        <taxon>Gamasina</taxon>
        <taxon>Phytoseioidea</taxon>
        <taxon>Phytoseiidae</taxon>
        <taxon>Typhlodrominae</taxon>
        <taxon>Galendromus</taxon>
    </lineage>
</organism>
<feature type="compositionally biased region" description="Pro residues" evidence="12">
    <location>
        <begin position="474"/>
        <end position="483"/>
    </location>
</feature>
<evidence type="ECO:0000256" key="10">
    <source>
        <dbReference type="ARBA" id="ARBA00023242"/>
    </source>
</evidence>
<keyword evidence="14" id="KW-1185">Reference proteome</keyword>
<dbReference type="InterPro" id="IPR050331">
    <property type="entry name" value="Zinc_finger"/>
</dbReference>
<feature type="region of interest" description="Disordered" evidence="12">
    <location>
        <begin position="1"/>
        <end position="79"/>
    </location>
</feature>
<comment type="similarity">
    <text evidence="2">Belongs to the krueppel C2H2-type zinc-finger protein family.</text>
</comment>
<keyword evidence="5 11" id="KW-0863">Zinc-finger</keyword>
<feature type="domain" description="C2H2-type" evidence="13">
    <location>
        <begin position="257"/>
        <end position="280"/>
    </location>
</feature>
<evidence type="ECO:0000256" key="2">
    <source>
        <dbReference type="ARBA" id="ARBA00006991"/>
    </source>
</evidence>
<keyword evidence="10" id="KW-0539">Nucleus</keyword>
<evidence type="ECO:0000256" key="6">
    <source>
        <dbReference type="ARBA" id="ARBA00022833"/>
    </source>
</evidence>
<feature type="domain" description="C2H2-type" evidence="13">
    <location>
        <begin position="135"/>
        <end position="162"/>
    </location>
</feature>
<evidence type="ECO:0000259" key="13">
    <source>
        <dbReference type="PROSITE" id="PS50157"/>
    </source>
</evidence>
<evidence type="ECO:0000313" key="15">
    <source>
        <dbReference type="RefSeq" id="XP_018494167.2"/>
    </source>
</evidence>
<dbReference type="SUPFAM" id="SSF57667">
    <property type="entry name" value="beta-beta-alpha zinc fingers"/>
    <property type="match status" value="4"/>
</dbReference>
<evidence type="ECO:0000256" key="12">
    <source>
        <dbReference type="SAM" id="MobiDB-lite"/>
    </source>
</evidence>
<dbReference type="Gene3D" id="3.30.160.60">
    <property type="entry name" value="Classic Zinc Finger"/>
    <property type="match status" value="6"/>
</dbReference>
<dbReference type="InterPro" id="IPR036236">
    <property type="entry name" value="Znf_C2H2_sf"/>
</dbReference>
<comment type="subcellular location">
    <subcellularLocation>
        <location evidence="1">Nucleus</location>
    </subcellularLocation>
</comment>
<dbReference type="PANTHER" id="PTHR16515:SF49">
    <property type="entry name" value="GASTRULA ZINC FINGER PROTEIN XLCGF49.1-LIKE-RELATED"/>
    <property type="match status" value="1"/>
</dbReference>
<evidence type="ECO:0000313" key="14">
    <source>
        <dbReference type="Proteomes" id="UP000694867"/>
    </source>
</evidence>
<dbReference type="PANTHER" id="PTHR16515">
    <property type="entry name" value="PR DOMAIN ZINC FINGER PROTEIN"/>
    <property type="match status" value="1"/>
</dbReference>
<accession>A0AAJ7L4I1</accession>
<evidence type="ECO:0000256" key="5">
    <source>
        <dbReference type="ARBA" id="ARBA00022771"/>
    </source>
</evidence>
<keyword evidence="3" id="KW-0479">Metal-binding</keyword>
<evidence type="ECO:0000256" key="4">
    <source>
        <dbReference type="ARBA" id="ARBA00022737"/>
    </source>
</evidence>
<evidence type="ECO:0000256" key="9">
    <source>
        <dbReference type="ARBA" id="ARBA00023163"/>
    </source>
</evidence>
<evidence type="ECO:0000256" key="8">
    <source>
        <dbReference type="ARBA" id="ARBA00023125"/>
    </source>
</evidence>
<feature type="domain" description="C2H2-type" evidence="13">
    <location>
        <begin position="288"/>
        <end position="316"/>
    </location>
</feature>
<dbReference type="SMART" id="SM00355">
    <property type="entry name" value="ZnF_C2H2"/>
    <property type="match status" value="8"/>
</dbReference>
<dbReference type="InterPro" id="IPR013087">
    <property type="entry name" value="Znf_C2H2_type"/>
</dbReference>
<keyword evidence="9" id="KW-0804">Transcription</keyword>
<evidence type="ECO:0000256" key="7">
    <source>
        <dbReference type="ARBA" id="ARBA00023015"/>
    </source>
</evidence>
<feature type="domain" description="C2H2-type" evidence="13">
    <location>
        <begin position="328"/>
        <end position="355"/>
    </location>
</feature>
<feature type="compositionally biased region" description="Acidic residues" evidence="12">
    <location>
        <begin position="33"/>
        <end position="66"/>
    </location>
</feature>
<feature type="region of interest" description="Disordered" evidence="12">
    <location>
        <begin position="437"/>
        <end position="483"/>
    </location>
</feature>
<evidence type="ECO:0000256" key="11">
    <source>
        <dbReference type="PROSITE-ProRule" id="PRU00042"/>
    </source>
</evidence>
<keyword evidence="7" id="KW-0805">Transcription regulation</keyword>
<dbReference type="PROSITE" id="PS00028">
    <property type="entry name" value="ZINC_FINGER_C2H2_1"/>
    <property type="match status" value="6"/>
</dbReference>
<proteinExistence type="inferred from homology"/>
<dbReference type="GO" id="GO:0010468">
    <property type="term" value="P:regulation of gene expression"/>
    <property type="evidence" value="ECO:0007669"/>
    <property type="project" value="TreeGrafter"/>
</dbReference>
<dbReference type="GeneID" id="100902632"/>
<keyword evidence="4" id="KW-0677">Repeat</keyword>
<keyword evidence="6" id="KW-0862">Zinc</keyword>
<dbReference type="PROSITE" id="PS50157">
    <property type="entry name" value="ZINC_FINGER_C2H2_2"/>
    <property type="match status" value="8"/>
</dbReference>
<dbReference type="FunFam" id="3.30.160.60:FF:000100">
    <property type="entry name" value="Zinc finger 45-like"/>
    <property type="match status" value="1"/>
</dbReference>
<dbReference type="Proteomes" id="UP000694867">
    <property type="component" value="Unplaced"/>
</dbReference>
<evidence type="ECO:0000256" key="1">
    <source>
        <dbReference type="ARBA" id="ARBA00004123"/>
    </source>
</evidence>
<name>A0AAJ7L4I1_9ACAR</name>
<dbReference type="KEGG" id="goe:100902632"/>
<dbReference type="Pfam" id="PF13912">
    <property type="entry name" value="zf-C2H2_6"/>
    <property type="match status" value="1"/>
</dbReference>
<dbReference type="GO" id="GO:0003677">
    <property type="term" value="F:DNA binding"/>
    <property type="evidence" value="ECO:0007669"/>
    <property type="project" value="UniProtKB-KW"/>
</dbReference>
<dbReference type="FunFam" id="3.30.160.60:FF:000931">
    <property type="entry name" value="zinc finger protein 697"/>
    <property type="match status" value="1"/>
</dbReference>
<reference evidence="15" key="1">
    <citation type="submission" date="2025-08" db="UniProtKB">
        <authorList>
            <consortium name="RefSeq"/>
        </authorList>
    </citation>
    <scope>IDENTIFICATION</scope>
</reference>
<dbReference type="RefSeq" id="XP_018494167.2">
    <property type="nucleotide sequence ID" value="XM_018638651.2"/>
</dbReference>
<dbReference type="FunFam" id="3.30.160.60:FF:000450">
    <property type="entry name" value="PR domain zinc finger protein 14"/>
    <property type="match status" value="1"/>
</dbReference>
<evidence type="ECO:0000256" key="3">
    <source>
        <dbReference type="ARBA" id="ARBA00022723"/>
    </source>
</evidence>
<keyword evidence="8" id="KW-0238">DNA-binding</keyword>
<feature type="domain" description="C2H2-type" evidence="13">
    <location>
        <begin position="102"/>
        <end position="130"/>
    </location>
</feature>
<sequence length="483" mass="54238">MADAAGASSKPEEEERQGNVAEAEIGFEHLEEVADDEEWQPGEDEEDEDGEEEQEDDEEGEEDEAASEAIAPEEHVSGETTMVIVETETLDAGTAAVEPQEVECSVCKVILGSKNALGAHMRKAHQRGDPSRRNHICSFCNKAFTTSSNLQQHKRLHFNERPFQCNRCNKGFATSTNLKQHYRTHTGDRPFPCNYCSKRFATNSNLRQHIRTHTADIIADSTIQASVKSNADGSETWEVEGGNVNLSLIPPICLQQYICNDCNKVYSNSSNLAQHRRTIHPRDFVRRYLCEYCEKTFSLVTNLRRHQKKTCPNAKRNDSGGEAARQTWPCEDCGKICSTKGNLKSHKFTHLGIKMYECFICEKKFTTNSNLKQHLIVHDGKYNGLQPKRKKITLQIRDEKANDTVEPDPNETSAAVRTLQVVSDGSTPSKEEYIAVTEPPAVPKGRTQKPLIVKLDVDRDVKPRRNPVSTKPILLPPPPLRLS</sequence>
<gene>
    <name evidence="15" type="primary">LOC100902632</name>
</gene>
<dbReference type="GO" id="GO:0008270">
    <property type="term" value="F:zinc ion binding"/>
    <property type="evidence" value="ECO:0007669"/>
    <property type="project" value="UniProtKB-KW"/>
</dbReference>
<feature type="domain" description="C2H2-type" evidence="13">
    <location>
        <begin position="191"/>
        <end position="218"/>
    </location>
</feature>
<feature type="domain" description="C2H2-type" evidence="13">
    <location>
        <begin position="356"/>
        <end position="383"/>
    </location>
</feature>
<dbReference type="GO" id="GO:0005634">
    <property type="term" value="C:nucleus"/>
    <property type="evidence" value="ECO:0007669"/>
    <property type="project" value="UniProtKB-SubCell"/>
</dbReference>
<protein>
    <submittedName>
        <fullName evidence="15">Zinc finger protein 570</fullName>
    </submittedName>
</protein>
<feature type="domain" description="C2H2-type" evidence="13">
    <location>
        <begin position="163"/>
        <end position="190"/>
    </location>
</feature>
<dbReference type="AlphaFoldDB" id="A0AAJ7L4I1"/>